<organism evidence="2 3">
    <name type="scientific">Chitinophaga chungangae</name>
    <dbReference type="NCBI Taxonomy" id="2821488"/>
    <lineage>
        <taxon>Bacteria</taxon>
        <taxon>Pseudomonadati</taxon>
        <taxon>Bacteroidota</taxon>
        <taxon>Chitinophagia</taxon>
        <taxon>Chitinophagales</taxon>
        <taxon>Chitinophagaceae</taxon>
        <taxon>Chitinophaga</taxon>
    </lineage>
</organism>
<accession>A0ABS3YEI4</accession>
<comment type="caution">
    <text evidence="2">The sequence shown here is derived from an EMBL/GenBank/DDBJ whole genome shotgun (WGS) entry which is preliminary data.</text>
</comment>
<feature type="domain" description="DUF547" evidence="1">
    <location>
        <begin position="67"/>
        <end position="184"/>
    </location>
</feature>
<protein>
    <submittedName>
        <fullName evidence="2">DUF547 domain-containing protein</fullName>
    </submittedName>
</protein>
<dbReference type="Proteomes" id="UP000679126">
    <property type="component" value="Unassembled WGS sequence"/>
</dbReference>
<evidence type="ECO:0000313" key="3">
    <source>
        <dbReference type="Proteomes" id="UP000679126"/>
    </source>
</evidence>
<dbReference type="Pfam" id="PF04784">
    <property type="entry name" value="DUF547"/>
    <property type="match status" value="1"/>
</dbReference>
<dbReference type="PANTHER" id="PTHR46361">
    <property type="entry name" value="ELECTRON CARRIER/ PROTEIN DISULFIDE OXIDOREDUCTASE"/>
    <property type="match status" value="1"/>
</dbReference>
<reference evidence="3" key="1">
    <citation type="submission" date="2021-03" db="EMBL/GenBank/DDBJ databases">
        <title>Assistant Professor.</title>
        <authorList>
            <person name="Huq M.A."/>
        </authorList>
    </citation>
    <scope>NUCLEOTIDE SEQUENCE [LARGE SCALE GENOMIC DNA]</scope>
    <source>
        <strain evidence="3">MAH-28</strain>
    </source>
</reference>
<evidence type="ECO:0000313" key="2">
    <source>
        <dbReference type="EMBL" id="MBO9153073.1"/>
    </source>
</evidence>
<proteinExistence type="predicted"/>
<gene>
    <name evidence="2" type="ORF">J7I43_12680</name>
</gene>
<evidence type="ECO:0000259" key="1">
    <source>
        <dbReference type="Pfam" id="PF04784"/>
    </source>
</evidence>
<dbReference type="EMBL" id="JAGHKP010000002">
    <property type="protein sequence ID" value="MBO9153073.1"/>
    <property type="molecule type" value="Genomic_DNA"/>
</dbReference>
<dbReference type="PANTHER" id="PTHR46361:SF3">
    <property type="entry name" value="ELECTRON CARRIER_ PROTEIN DISULFIDE OXIDOREDUCTASE"/>
    <property type="match status" value="1"/>
</dbReference>
<sequence>MQHLIKPYLVCYSVLSSHEYIHQAQDALVPLSQELLFAARTGNPVVAQLQALATVDRNELLRQLDTDRLKMTFWINVYNAAVQIALEGNSTLFENRAAFFRKNIITVAGHPLSLDDIEHGILRRSLLRLRAGRLLPNGFEKMFRVTRLDPRIHFALNYGARSCPPIEYYDDARIDEQLDLAMKSHLQETRQTPGAIFLPAFMNWYRGDFGGKKGMRRILQKLGLPEFEAIRFQRFDWSLFPHNYRE</sequence>
<name>A0ABS3YEI4_9BACT</name>
<dbReference type="RefSeq" id="WP_209146047.1">
    <property type="nucleotide sequence ID" value="NZ_JAGHKP010000002.1"/>
</dbReference>
<dbReference type="InterPro" id="IPR006869">
    <property type="entry name" value="DUF547"/>
</dbReference>
<keyword evidence="3" id="KW-1185">Reference proteome</keyword>